<name>A0ABR1VXS0_9PEZI</name>
<dbReference type="RefSeq" id="XP_066718988.1">
    <property type="nucleotide sequence ID" value="XM_066854710.1"/>
</dbReference>
<evidence type="ECO:0000313" key="2">
    <source>
        <dbReference type="Proteomes" id="UP001480595"/>
    </source>
</evidence>
<protein>
    <submittedName>
        <fullName evidence="1">Uncharacterized protein</fullName>
    </submittedName>
</protein>
<proteinExistence type="predicted"/>
<dbReference type="GeneID" id="92087773"/>
<dbReference type="Proteomes" id="UP001480595">
    <property type="component" value="Unassembled WGS sequence"/>
</dbReference>
<comment type="caution">
    <text evidence="1">The sequence shown here is derived from an EMBL/GenBank/DDBJ whole genome shotgun (WGS) entry which is preliminary data.</text>
</comment>
<reference evidence="1 2" key="1">
    <citation type="submission" date="2023-01" db="EMBL/GenBank/DDBJ databases">
        <title>Analysis of 21 Apiospora genomes using comparative genomics revels a genus with tremendous synthesis potential of carbohydrate active enzymes and secondary metabolites.</title>
        <authorList>
            <person name="Sorensen T."/>
        </authorList>
    </citation>
    <scope>NUCLEOTIDE SEQUENCE [LARGE SCALE GENOMIC DNA]</scope>
    <source>
        <strain evidence="1 2">CBS 135458</strain>
    </source>
</reference>
<gene>
    <name evidence="1" type="ORF">PG994_003301</name>
</gene>
<evidence type="ECO:0000313" key="1">
    <source>
        <dbReference type="EMBL" id="KAK8076029.1"/>
    </source>
</evidence>
<sequence length="98" mass="10532">MGGRFVWSHVPSEFSNVPSCLHCITGILAAVNVPIACRAASPSLRIATGNIHCVATLHETNEQPRSTRRSAVVLTLSKTVANAPNVIFIGRQERLQAN</sequence>
<accession>A0ABR1VXS0</accession>
<dbReference type="EMBL" id="JAQQWL010000004">
    <property type="protein sequence ID" value="KAK8076029.1"/>
    <property type="molecule type" value="Genomic_DNA"/>
</dbReference>
<organism evidence="1 2">
    <name type="scientific">Apiospora phragmitis</name>
    <dbReference type="NCBI Taxonomy" id="2905665"/>
    <lineage>
        <taxon>Eukaryota</taxon>
        <taxon>Fungi</taxon>
        <taxon>Dikarya</taxon>
        <taxon>Ascomycota</taxon>
        <taxon>Pezizomycotina</taxon>
        <taxon>Sordariomycetes</taxon>
        <taxon>Xylariomycetidae</taxon>
        <taxon>Amphisphaeriales</taxon>
        <taxon>Apiosporaceae</taxon>
        <taxon>Apiospora</taxon>
    </lineage>
</organism>
<keyword evidence="2" id="KW-1185">Reference proteome</keyword>